<protein>
    <submittedName>
        <fullName evidence="2">Uncharacterized protein</fullName>
    </submittedName>
</protein>
<proteinExistence type="predicted"/>
<dbReference type="AlphaFoldDB" id="A0A382UU93"/>
<sequence length="33" mass="3759">MRFDLPQPFVSAAEDLSHSGHSNEHIRDCANYN</sequence>
<organism evidence="2">
    <name type="scientific">marine metagenome</name>
    <dbReference type="NCBI Taxonomy" id="408172"/>
    <lineage>
        <taxon>unclassified sequences</taxon>
        <taxon>metagenomes</taxon>
        <taxon>ecological metagenomes</taxon>
    </lineage>
</organism>
<evidence type="ECO:0000256" key="1">
    <source>
        <dbReference type="SAM" id="MobiDB-lite"/>
    </source>
</evidence>
<evidence type="ECO:0000313" key="2">
    <source>
        <dbReference type="EMBL" id="SVD37822.1"/>
    </source>
</evidence>
<name>A0A382UU93_9ZZZZ</name>
<feature type="region of interest" description="Disordered" evidence="1">
    <location>
        <begin position="14"/>
        <end position="33"/>
    </location>
</feature>
<accession>A0A382UU93</accession>
<feature type="compositionally biased region" description="Basic and acidic residues" evidence="1">
    <location>
        <begin position="15"/>
        <end position="33"/>
    </location>
</feature>
<reference evidence="2" key="1">
    <citation type="submission" date="2018-05" db="EMBL/GenBank/DDBJ databases">
        <authorList>
            <person name="Lanie J.A."/>
            <person name="Ng W.-L."/>
            <person name="Kazmierczak K.M."/>
            <person name="Andrzejewski T.M."/>
            <person name="Davidsen T.M."/>
            <person name="Wayne K.J."/>
            <person name="Tettelin H."/>
            <person name="Glass J.I."/>
            <person name="Rusch D."/>
            <person name="Podicherti R."/>
            <person name="Tsui H.-C.T."/>
            <person name="Winkler M.E."/>
        </authorList>
    </citation>
    <scope>NUCLEOTIDE SEQUENCE</scope>
</reference>
<dbReference type="EMBL" id="UINC01146855">
    <property type="protein sequence ID" value="SVD37822.1"/>
    <property type="molecule type" value="Genomic_DNA"/>
</dbReference>
<gene>
    <name evidence="2" type="ORF">METZ01_LOCUS390676</name>
</gene>